<evidence type="ECO:0000313" key="2">
    <source>
        <dbReference type="EMBL" id="TWH70641.1"/>
    </source>
</evidence>
<keyword evidence="3" id="KW-1185">Reference proteome</keyword>
<name>A0A562IHY6_MICOL</name>
<accession>A0A562IHY6</accession>
<feature type="compositionally biased region" description="Polar residues" evidence="1">
    <location>
        <begin position="565"/>
        <end position="576"/>
    </location>
</feature>
<feature type="region of interest" description="Disordered" evidence="1">
    <location>
        <begin position="427"/>
        <end position="453"/>
    </location>
</feature>
<protein>
    <submittedName>
        <fullName evidence="2">Uncharacterized protein</fullName>
    </submittedName>
</protein>
<proteinExistence type="predicted"/>
<dbReference type="EMBL" id="VLKE01000001">
    <property type="protein sequence ID" value="TWH70641.1"/>
    <property type="molecule type" value="Genomic_DNA"/>
</dbReference>
<evidence type="ECO:0000313" key="3">
    <source>
        <dbReference type="Proteomes" id="UP000319825"/>
    </source>
</evidence>
<comment type="caution">
    <text evidence="2">The sequence shown here is derived from an EMBL/GenBank/DDBJ whole genome shotgun (WGS) entry which is preliminary data.</text>
</comment>
<dbReference type="RefSeq" id="WP_145776873.1">
    <property type="nucleotide sequence ID" value="NZ_VLKE01000001.1"/>
</dbReference>
<dbReference type="Proteomes" id="UP000319825">
    <property type="component" value="Unassembled WGS sequence"/>
</dbReference>
<organism evidence="2 3">
    <name type="scientific">Micromonospora olivasterospora</name>
    <dbReference type="NCBI Taxonomy" id="1880"/>
    <lineage>
        <taxon>Bacteria</taxon>
        <taxon>Bacillati</taxon>
        <taxon>Actinomycetota</taxon>
        <taxon>Actinomycetes</taxon>
        <taxon>Micromonosporales</taxon>
        <taxon>Micromonosporaceae</taxon>
        <taxon>Micromonospora</taxon>
    </lineage>
</organism>
<evidence type="ECO:0000256" key="1">
    <source>
        <dbReference type="SAM" id="MobiDB-lite"/>
    </source>
</evidence>
<sequence>MSTFLQGWVGYWLDANRAGLPAEVLRQRVFLPYLGEQAREIQERDPAGLLRLLREGVGARVVDARFLDPVEIGDRYSVARAELEDAGWALPPWTDVSQERLDFLNAHDRGFLVEELSPLSAQAHLVGLWTSSDGPLLDEEFDAVSSAVVGWGSGLAASAGRFLLPLLAHATLSRIRVVESTGEGLRLVEAYGPSEGRRVTLLDDPDNPGYFIPATITRQDVVGFRPVKDGPNLRAWLADRQLPDGMRLPNEGKPAKETLREWVNDWVKSLNGQPDPDYYPYGPSSVARWSGGLIPQTSVSYLWQKMPQVDVGGSQQGPDPTARERWLEEREQWLEKMVAFKPGDNRANNLKEFLETQQQLPEWISLEKRGRHLNEHTGHLVKDWARRKMSQLVADDRGINSLYVDVATLSGGLISRTAVQRAWREYAGGSHPRSGQLPDNAAQGSASGVASGGSAVGGGAGLVSVVGPDQSHQAPPFSVEAMEVDADRWQPLRSGQGVDAAEVDAPGRAGAMVFGDDGPPPLDYVAFGEDAADRGRLEVDLGGRVLSELSEERETPSPQDAEMTGYSSPQRSSPDVTGTGGIDASGPAGVAASGDGGVSLLGYRAPGEDGRAWSALSALVAEDPSGVGGCWVRFWTRIW</sequence>
<reference evidence="2 3" key="1">
    <citation type="submission" date="2019-07" db="EMBL/GenBank/DDBJ databases">
        <title>R&amp;d 2014.</title>
        <authorList>
            <person name="Klenk H.-P."/>
        </authorList>
    </citation>
    <scope>NUCLEOTIDE SEQUENCE [LARGE SCALE GENOMIC DNA]</scope>
    <source>
        <strain evidence="2 3">DSM 43868</strain>
    </source>
</reference>
<feature type="region of interest" description="Disordered" evidence="1">
    <location>
        <begin position="547"/>
        <end position="590"/>
    </location>
</feature>
<dbReference type="OrthoDB" id="5234738at2"/>
<gene>
    <name evidence="2" type="ORF">JD77_05666</name>
</gene>
<dbReference type="AlphaFoldDB" id="A0A562IHY6"/>